<dbReference type="Proteomes" id="UP001150924">
    <property type="component" value="Unassembled WGS sequence"/>
</dbReference>
<dbReference type="Pfam" id="PF02913">
    <property type="entry name" value="FAD-oxidase_C"/>
    <property type="match status" value="1"/>
</dbReference>
<comment type="similarity">
    <text evidence="2">Belongs to the FAD-binding oxidoreductase/transferase type 4 family.</text>
</comment>
<keyword evidence="8" id="KW-1185">Reference proteome</keyword>
<dbReference type="InterPro" id="IPR006094">
    <property type="entry name" value="Oxid_FAD_bind_N"/>
</dbReference>
<organism evidence="7 8">
    <name type="scientific">Nannocystis pusilla</name>
    <dbReference type="NCBI Taxonomy" id="889268"/>
    <lineage>
        <taxon>Bacteria</taxon>
        <taxon>Pseudomonadati</taxon>
        <taxon>Myxococcota</taxon>
        <taxon>Polyangia</taxon>
        <taxon>Nannocystales</taxon>
        <taxon>Nannocystaceae</taxon>
        <taxon>Nannocystis</taxon>
    </lineage>
</organism>
<evidence type="ECO:0000259" key="6">
    <source>
        <dbReference type="PROSITE" id="PS51387"/>
    </source>
</evidence>
<dbReference type="PANTHER" id="PTHR43716:SF1">
    <property type="entry name" value="D-2-HYDROXYGLUTARATE DEHYDROGENASE, MITOCHONDRIAL"/>
    <property type="match status" value="1"/>
</dbReference>
<accession>A0A9X3EUI1</accession>
<keyword evidence="4" id="KW-0274">FAD</keyword>
<keyword evidence="3" id="KW-0285">Flavoprotein</keyword>
<evidence type="ECO:0000256" key="5">
    <source>
        <dbReference type="ARBA" id="ARBA00023002"/>
    </source>
</evidence>
<dbReference type="AlphaFoldDB" id="A0A9X3EUI1"/>
<evidence type="ECO:0000256" key="2">
    <source>
        <dbReference type="ARBA" id="ARBA00008000"/>
    </source>
</evidence>
<dbReference type="RefSeq" id="WP_267773173.1">
    <property type="nucleotide sequence ID" value="NZ_JAPNKE010000002.1"/>
</dbReference>
<protein>
    <submittedName>
        <fullName evidence="7">FAD-binding oxidoreductase</fullName>
    </submittedName>
</protein>
<keyword evidence="5" id="KW-0560">Oxidoreductase</keyword>
<dbReference type="GO" id="GO:0022904">
    <property type="term" value="P:respiratory electron transport chain"/>
    <property type="evidence" value="ECO:0007669"/>
    <property type="project" value="TreeGrafter"/>
</dbReference>
<feature type="domain" description="FAD-binding PCMH-type" evidence="6">
    <location>
        <begin position="40"/>
        <end position="219"/>
    </location>
</feature>
<dbReference type="GO" id="GO:0071949">
    <property type="term" value="F:FAD binding"/>
    <property type="evidence" value="ECO:0007669"/>
    <property type="project" value="InterPro"/>
</dbReference>
<evidence type="ECO:0000313" key="8">
    <source>
        <dbReference type="Proteomes" id="UP001150924"/>
    </source>
</evidence>
<sequence length="611" mass="64659">MVPDLQDLRAALIAALGAERLSDDPADLGYYGADRCRGGWPVQPSFIVFPRSAADVQAVVRACAAHGVPIVPSGGRTGLAGAATATRGEVVLSLERMHRILEVDTAARTLRCEAGATLQAVQDAAAAAGLLYPVDYAAKGSAQIGGSLATNAGGVKVLRYGLTRDWVLGLKVVLASGELLALGGALVKNNTGYDLRQLFIGSEGTLGVIVEVTLKLARPPADSLVALCAVPSDAEVLALFARLRRSSLTLSAFEFLDHGCLGHVLAHRKGDPPFAEAAARYVLVEVEVPVPGAAALEHTRDELGACLGEAVDAGEVADAVLAATQAQARALWAYREDISESLHRHTPHKADIALPVARVAEFLAAWRPLVAERLPGIEALCFGHVGDGNLHLNLLRPDATGLPEFLDRVHAFDDELYALVQAHDGSISAEHGVGLLKRDHLHYSRNPTEVALMRGIKSVLDPAGLLNPGKIFDLTKGCPEGHAPSDMWLGTCSWRHVLKLRCSSRESEASLPRRRLAELRLARAGLDDLGLLLGRQRLVEQHVDAAASPVVADHGDLDAVLVLADLEARAVVEPRPPPHAGGRRVGAGLVGQLEPHGRQQRLGVERAGSLL</sequence>
<dbReference type="SUPFAM" id="SSF56176">
    <property type="entry name" value="FAD-binding/transporter-associated domain-like"/>
    <property type="match status" value="1"/>
</dbReference>
<dbReference type="Gene3D" id="3.30.70.2190">
    <property type="match status" value="1"/>
</dbReference>
<dbReference type="InterPro" id="IPR004113">
    <property type="entry name" value="FAD-bd_oxidored_4_C"/>
</dbReference>
<evidence type="ECO:0000313" key="7">
    <source>
        <dbReference type="EMBL" id="MCY1010291.1"/>
    </source>
</evidence>
<dbReference type="InterPro" id="IPR016169">
    <property type="entry name" value="FAD-bd_PCMH_sub2"/>
</dbReference>
<dbReference type="FunFam" id="1.10.45.10:FF:000001">
    <property type="entry name" value="D-lactate dehydrogenase mitochondrial"/>
    <property type="match status" value="1"/>
</dbReference>
<comment type="cofactor">
    <cofactor evidence="1">
        <name>FAD</name>
        <dbReference type="ChEBI" id="CHEBI:57692"/>
    </cofactor>
</comment>
<proteinExistence type="inferred from homology"/>
<comment type="caution">
    <text evidence="7">The sequence shown here is derived from an EMBL/GenBank/DDBJ whole genome shotgun (WGS) entry which is preliminary data.</text>
</comment>
<dbReference type="Gene3D" id="3.30.465.10">
    <property type="match status" value="1"/>
</dbReference>
<dbReference type="Pfam" id="PF01565">
    <property type="entry name" value="FAD_binding_4"/>
    <property type="match status" value="1"/>
</dbReference>
<dbReference type="GO" id="GO:0016491">
    <property type="term" value="F:oxidoreductase activity"/>
    <property type="evidence" value="ECO:0007669"/>
    <property type="project" value="UniProtKB-KW"/>
</dbReference>
<dbReference type="SUPFAM" id="SSF55103">
    <property type="entry name" value="FAD-linked oxidases, C-terminal domain"/>
    <property type="match status" value="1"/>
</dbReference>
<name>A0A9X3EUI1_9BACT</name>
<reference evidence="7" key="1">
    <citation type="submission" date="2022-11" db="EMBL/GenBank/DDBJ databases">
        <title>Minimal conservation of predation-associated metabolite biosynthetic gene clusters underscores biosynthetic potential of Myxococcota including descriptions for ten novel species: Archangium lansinium sp. nov., Myxococcus landrumus sp. nov., Nannocystis bai.</title>
        <authorList>
            <person name="Ahearne A."/>
            <person name="Stevens C."/>
            <person name="Phillips K."/>
        </authorList>
    </citation>
    <scope>NUCLEOTIDE SEQUENCE</scope>
    <source>
        <strain evidence="7">Na p29</strain>
    </source>
</reference>
<evidence type="ECO:0000256" key="1">
    <source>
        <dbReference type="ARBA" id="ARBA00001974"/>
    </source>
</evidence>
<dbReference type="PROSITE" id="PS51387">
    <property type="entry name" value="FAD_PCMH"/>
    <property type="match status" value="1"/>
</dbReference>
<dbReference type="EMBL" id="JAPNKE010000002">
    <property type="protein sequence ID" value="MCY1010291.1"/>
    <property type="molecule type" value="Genomic_DNA"/>
</dbReference>
<dbReference type="InterPro" id="IPR016166">
    <property type="entry name" value="FAD-bd_PCMH"/>
</dbReference>
<dbReference type="Gene3D" id="1.10.45.10">
    <property type="entry name" value="Vanillyl-alcohol Oxidase, Chain A, domain 4"/>
    <property type="match status" value="1"/>
</dbReference>
<evidence type="ECO:0000256" key="3">
    <source>
        <dbReference type="ARBA" id="ARBA00022630"/>
    </source>
</evidence>
<evidence type="ECO:0000256" key="4">
    <source>
        <dbReference type="ARBA" id="ARBA00022827"/>
    </source>
</evidence>
<dbReference type="InterPro" id="IPR051264">
    <property type="entry name" value="FAD-oxidored/transferase_4"/>
</dbReference>
<dbReference type="InterPro" id="IPR036318">
    <property type="entry name" value="FAD-bd_PCMH-like_sf"/>
</dbReference>
<dbReference type="PANTHER" id="PTHR43716">
    <property type="entry name" value="D-2-HYDROXYGLUTARATE DEHYDROGENASE, MITOCHONDRIAL"/>
    <property type="match status" value="1"/>
</dbReference>
<dbReference type="InterPro" id="IPR016171">
    <property type="entry name" value="Vanillyl_alc_oxidase_C-sub2"/>
</dbReference>
<gene>
    <name evidence="7" type="ORF">OV079_32935</name>
</gene>
<dbReference type="Gene3D" id="3.30.70.2740">
    <property type="match status" value="1"/>
</dbReference>
<dbReference type="InterPro" id="IPR016164">
    <property type="entry name" value="FAD-linked_Oxase-like_C"/>
</dbReference>